<keyword evidence="4" id="KW-0378">Hydrolase</keyword>
<sequence length="412" mass="44500">MKSTAPASAPQSRPSQPRHRRIGRKWLAVAAAAVLGTAGAALAVQFADGASAPSAPGYRQDDLRRDTDALRALGITGVQARVTTAAGRDLVATAGVAAVGTQRPVPRDGHFRIASTGKALMATVILQLVDEGKLSLDDTVDRRLPGLIDGNGNDGRKMTVRQLLQNTSGLHDDLPGFDTPQQYYRHRYDTYTPEQIVARAMKHHPDFEPGTGWGYSNTGYVVLGMIVDEVTGRPWQEAVETRILKPLGMHHTYLPGDTPTLRRPHADGYQVFTSGERIDVTEQLVPDLGGYVSTTADVNRFFQGLLGGKLLSEARLAEMKHTVPVPKEFEVFWPGGRYGLGLVERPLSCGGSYWSHEGGEAGYITLDGATGDGRRTVTVSLTTSFNDLDRTIRQQKAASALVDRALCDTTGK</sequence>
<feature type="region of interest" description="Disordered" evidence="1">
    <location>
        <begin position="1"/>
        <end position="21"/>
    </location>
</feature>
<evidence type="ECO:0000256" key="2">
    <source>
        <dbReference type="SAM" id="SignalP"/>
    </source>
</evidence>
<organism evidence="4 5">
    <name type="scientific">Streptomyces vietnamensis</name>
    <dbReference type="NCBI Taxonomy" id="362257"/>
    <lineage>
        <taxon>Bacteria</taxon>
        <taxon>Bacillati</taxon>
        <taxon>Actinomycetota</taxon>
        <taxon>Actinomycetes</taxon>
        <taxon>Kitasatosporales</taxon>
        <taxon>Streptomycetaceae</taxon>
        <taxon>Streptomyces</taxon>
    </lineage>
</organism>
<dbReference type="InterPro" id="IPR012338">
    <property type="entry name" value="Beta-lactam/transpept-like"/>
</dbReference>
<dbReference type="EMBL" id="CP010407">
    <property type="protein sequence ID" value="AJF64907.1"/>
    <property type="molecule type" value="Genomic_DNA"/>
</dbReference>
<dbReference type="AlphaFoldDB" id="A0A0B5I368"/>
<dbReference type="Pfam" id="PF00144">
    <property type="entry name" value="Beta-lactamase"/>
    <property type="match status" value="1"/>
</dbReference>
<feature type="chain" id="PRO_5039275649" evidence="2">
    <location>
        <begin position="44"/>
        <end position="412"/>
    </location>
</feature>
<gene>
    <name evidence="4" type="ORF">SVTN_11165</name>
</gene>
<feature type="domain" description="Beta-lactamase-related" evidence="3">
    <location>
        <begin position="72"/>
        <end position="391"/>
    </location>
</feature>
<name>A0A0B5I368_9ACTN</name>
<dbReference type="SUPFAM" id="SSF56601">
    <property type="entry name" value="beta-lactamase/transpeptidase-like"/>
    <property type="match status" value="1"/>
</dbReference>
<dbReference type="KEGG" id="svt:SVTN_11165"/>
<dbReference type="Proteomes" id="UP000031774">
    <property type="component" value="Chromosome"/>
</dbReference>
<dbReference type="Gene3D" id="3.40.710.10">
    <property type="entry name" value="DD-peptidase/beta-lactamase superfamily"/>
    <property type="match status" value="1"/>
</dbReference>
<dbReference type="HOGENOM" id="CLU_020027_2_3_11"/>
<evidence type="ECO:0000313" key="4">
    <source>
        <dbReference type="EMBL" id="AJF64907.1"/>
    </source>
</evidence>
<dbReference type="InterPro" id="IPR050491">
    <property type="entry name" value="AmpC-like"/>
</dbReference>
<dbReference type="PANTHER" id="PTHR46825:SF7">
    <property type="entry name" value="D-ALANYL-D-ALANINE CARBOXYPEPTIDASE"/>
    <property type="match status" value="1"/>
</dbReference>
<keyword evidence="5" id="KW-1185">Reference proteome</keyword>
<evidence type="ECO:0000256" key="1">
    <source>
        <dbReference type="SAM" id="MobiDB-lite"/>
    </source>
</evidence>
<accession>A0A0B5I368</accession>
<feature type="compositionally biased region" description="Low complexity" evidence="1">
    <location>
        <begin position="1"/>
        <end position="15"/>
    </location>
</feature>
<dbReference type="InterPro" id="IPR001466">
    <property type="entry name" value="Beta-lactam-related"/>
</dbReference>
<protein>
    <submittedName>
        <fullName evidence="4">Peptide hydrolase</fullName>
    </submittedName>
</protein>
<dbReference type="STRING" id="362257.SVTN_11165"/>
<keyword evidence="2" id="KW-0732">Signal</keyword>
<dbReference type="GO" id="GO:0016787">
    <property type="term" value="F:hydrolase activity"/>
    <property type="evidence" value="ECO:0007669"/>
    <property type="project" value="UniProtKB-KW"/>
</dbReference>
<reference evidence="4 5" key="1">
    <citation type="submission" date="2014-12" db="EMBL/GenBank/DDBJ databases">
        <title>Complete genome sequence of Streptomyces vietnamensis strain GIMV4.0001, a genetic manipulable producer of the benzoisochromanequinone antibiotic granaticin.</title>
        <authorList>
            <person name="Deng M.R."/>
            <person name="Guo J."/>
            <person name="Ma L.Y."/>
            <person name="Feng G.D."/>
            <person name="Mo C.Y."/>
            <person name="Zhu H.H."/>
        </authorList>
    </citation>
    <scope>NUCLEOTIDE SEQUENCE [LARGE SCALE GENOMIC DNA]</scope>
    <source>
        <strain evidence="5">GIMV4.0001</strain>
    </source>
</reference>
<evidence type="ECO:0000259" key="3">
    <source>
        <dbReference type="Pfam" id="PF00144"/>
    </source>
</evidence>
<proteinExistence type="predicted"/>
<dbReference type="RefSeq" id="WP_041128956.1">
    <property type="nucleotide sequence ID" value="NZ_CP010407.1"/>
</dbReference>
<feature type="signal peptide" evidence="2">
    <location>
        <begin position="1"/>
        <end position="43"/>
    </location>
</feature>
<evidence type="ECO:0000313" key="5">
    <source>
        <dbReference type="Proteomes" id="UP000031774"/>
    </source>
</evidence>
<dbReference type="PANTHER" id="PTHR46825">
    <property type="entry name" value="D-ALANYL-D-ALANINE-CARBOXYPEPTIDASE/ENDOPEPTIDASE AMPH"/>
    <property type="match status" value="1"/>
</dbReference>